<dbReference type="GO" id="GO:0004314">
    <property type="term" value="F:[acyl-carrier-protein] S-malonyltransferase activity"/>
    <property type="evidence" value="ECO:0007669"/>
    <property type="project" value="UniProtKB-EC"/>
</dbReference>
<reference evidence="9 10" key="1">
    <citation type="submission" date="2019-08" db="EMBL/GenBank/DDBJ databases">
        <title>Parahaliea maris sp. nov., isolated from the surface seawater.</title>
        <authorList>
            <person name="Liu Y."/>
        </authorList>
    </citation>
    <scope>NUCLEOTIDE SEQUENCE [LARGE SCALE GENOMIC DNA]</scope>
    <source>
        <strain evidence="9 10">S2-26</strain>
    </source>
</reference>
<comment type="caution">
    <text evidence="9">The sequence shown here is derived from an EMBL/GenBank/DDBJ whole genome shotgun (WGS) entry which is preliminary data.</text>
</comment>
<evidence type="ECO:0000313" key="9">
    <source>
        <dbReference type="EMBL" id="TXS91119.1"/>
    </source>
</evidence>
<sequence>MALAHTAFVFPGQGSQKVGMLAAAYEAYAAVRDTFSAASEALGYDMWDLIQNGEQEALNLTATTQPVLLTSSVALWRAWQEQGGDSPLVMAGHSLGEFSALVCAGALDFADAVRLVRQRGEFMQTAVPVGEGAMAAIIGVDDQVIVDICAGVAGGSAGEVAAVNFNSPGQVVIAGHTGAVDAAIAALKDAGAKRAMPLPVSAPFHTVLMRPAGERLAEAMATVAINSPAIPVIHNVHCQAESDPERIRELLVQQIYSPVQWTGCVQAMVERGVSDVVECGPGKVLGGLNRRIDKSLSSHSLEEPEGLQEALSALAGAA</sequence>
<dbReference type="SMART" id="SM00827">
    <property type="entry name" value="PKS_AT"/>
    <property type="match status" value="1"/>
</dbReference>
<dbReference type="Pfam" id="PF00698">
    <property type="entry name" value="Acyl_transf_1"/>
    <property type="match status" value="1"/>
</dbReference>
<dbReference type="FunFam" id="3.30.70.250:FF:000001">
    <property type="entry name" value="Malonyl CoA-acyl carrier protein transacylase"/>
    <property type="match status" value="1"/>
</dbReference>
<accession>A0A5C8ZTJ9</accession>
<dbReference type="InterPro" id="IPR014043">
    <property type="entry name" value="Acyl_transferase_dom"/>
</dbReference>
<dbReference type="PIRSF" id="PIRSF000446">
    <property type="entry name" value="Mct"/>
    <property type="match status" value="1"/>
</dbReference>
<dbReference type="AlphaFoldDB" id="A0A5C8ZTJ9"/>
<dbReference type="EC" id="2.3.1.39" evidence="1 6"/>
<dbReference type="InterPro" id="IPR024925">
    <property type="entry name" value="Malonyl_CoA-ACP_transAc"/>
</dbReference>
<proteinExistence type="inferred from homology"/>
<keyword evidence="10" id="KW-1185">Reference proteome</keyword>
<dbReference type="GO" id="GO:0005829">
    <property type="term" value="C:cytosol"/>
    <property type="evidence" value="ECO:0007669"/>
    <property type="project" value="TreeGrafter"/>
</dbReference>
<dbReference type="OrthoDB" id="9808564at2"/>
<gene>
    <name evidence="9" type="primary">fabD</name>
    <name evidence="9" type="ORF">FVW59_13010</name>
</gene>
<protein>
    <recommendedName>
        <fullName evidence="2 6">Malonyl CoA-acyl carrier protein transacylase</fullName>
        <ecNumber evidence="1 6">2.3.1.39</ecNumber>
    </recommendedName>
</protein>
<dbReference type="SUPFAM" id="SSF55048">
    <property type="entry name" value="Probable ACP-binding domain of malonyl-CoA ACP transacylase"/>
    <property type="match status" value="1"/>
</dbReference>
<dbReference type="SUPFAM" id="SSF52151">
    <property type="entry name" value="FabD/lysophospholipase-like"/>
    <property type="match status" value="1"/>
</dbReference>
<feature type="active site" evidence="7">
    <location>
        <position position="94"/>
    </location>
</feature>
<evidence type="ECO:0000256" key="1">
    <source>
        <dbReference type="ARBA" id="ARBA00013258"/>
    </source>
</evidence>
<dbReference type="InterPro" id="IPR004410">
    <property type="entry name" value="Malonyl_CoA-ACP_transAc_FabD"/>
</dbReference>
<evidence type="ECO:0000313" key="10">
    <source>
        <dbReference type="Proteomes" id="UP000321933"/>
    </source>
</evidence>
<dbReference type="Gene3D" id="3.30.70.250">
    <property type="entry name" value="Malonyl-CoA ACP transacylase, ACP-binding"/>
    <property type="match status" value="1"/>
</dbReference>
<comment type="similarity">
    <text evidence="6">Belongs to the fabD family.</text>
</comment>
<comment type="catalytic activity">
    <reaction evidence="5 6">
        <text>holo-[ACP] + malonyl-CoA = malonyl-[ACP] + CoA</text>
        <dbReference type="Rhea" id="RHEA:41792"/>
        <dbReference type="Rhea" id="RHEA-COMP:9623"/>
        <dbReference type="Rhea" id="RHEA-COMP:9685"/>
        <dbReference type="ChEBI" id="CHEBI:57287"/>
        <dbReference type="ChEBI" id="CHEBI:57384"/>
        <dbReference type="ChEBI" id="CHEBI:64479"/>
        <dbReference type="ChEBI" id="CHEBI:78449"/>
        <dbReference type="EC" id="2.3.1.39"/>
    </reaction>
</comment>
<evidence type="ECO:0000256" key="5">
    <source>
        <dbReference type="ARBA" id="ARBA00048462"/>
    </source>
</evidence>
<evidence type="ECO:0000256" key="6">
    <source>
        <dbReference type="PIRNR" id="PIRNR000446"/>
    </source>
</evidence>
<evidence type="ECO:0000256" key="4">
    <source>
        <dbReference type="ARBA" id="ARBA00023315"/>
    </source>
</evidence>
<dbReference type="GO" id="GO:0006633">
    <property type="term" value="P:fatty acid biosynthetic process"/>
    <property type="evidence" value="ECO:0007669"/>
    <property type="project" value="TreeGrafter"/>
</dbReference>
<dbReference type="InterPro" id="IPR016035">
    <property type="entry name" value="Acyl_Trfase/lysoPLipase"/>
</dbReference>
<dbReference type="EMBL" id="VRYZ01000005">
    <property type="protein sequence ID" value="TXS91119.1"/>
    <property type="molecule type" value="Genomic_DNA"/>
</dbReference>
<dbReference type="NCBIfam" id="TIGR00128">
    <property type="entry name" value="fabD"/>
    <property type="match status" value="1"/>
</dbReference>
<keyword evidence="3 6" id="KW-0808">Transferase</keyword>
<dbReference type="RefSeq" id="WP_148064774.1">
    <property type="nucleotide sequence ID" value="NZ_VRYZ01000005.1"/>
</dbReference>
<organism evidence="9 10">
    <name type="scientific">Parahaliea aestuarii</name>
    <dbReference type="NCBI Taxonomy" id="1852021"/>
    <lineage>
        <taxon>Bacteria</taxon>
        <taxon>Pseudomonadati</taxon>
        <taxon>Pseudomonadota</taxon>
        <taxon>Gammaproteobacteria</taxon>
        <taxon>Cellvibrionales</taxon>
        <taxon>Halieaceae</taxon>
        <taxon>Parahaliea</taxon>
    </lineage>
</organism>
<dbReference type="Proteomes" id="UP000321933">
    <property type="component" value="Unassembled WGS sequence"/>
</dbReference>
<dbReference type="PANTHER" id="PTHR42681">
    <property type="entry name" value="MALONYL-COA-ACYL CARRIER PROTEIN TRANSACYLASE, MITOCHONDRIAL"/>
    <property type="match status" value="1"/>
</dbReference>
<feature type="domain" description="Malonyl-CoA:ACP transacylase (MAT)" evidence="8">
    <location>
        <begin position="9"/>
        <end position="318"/>
    </location>
</feature>
<feature type="active site" evidence="7">
    <location>
        <position position="205"/>
    </location>
</feature>
<evidence type="ECO:0000256" key="2">
    <source>
        <dbReference type="ARBA" id="ARBA00018953"/>
    </source>
</evidence>
<dbReference type="Gene3D" id="3.40.366.10">
    <property type="entry name" value="Malonyl-Coenzyme A Acyl Carrier Protein, domain 2"/>
    <property type="match status" value="1"/>
</dbReference>
<keyword evidence="4 6" id="KW-0012">Acyltransferase</keyword>
<evidence type="ECO:0000259" key="8">
    <source>
        <dbReference type="SMART" id="SM00827"/>
    </source>
</evidence>
<dbReference type="InterPro" id="IPR001227">
    <property type="entry name" value="Ac_transferase_dom_sf"/>
</dbReference>
<evidence type="ECO:0000256" key="3">
    <source>
        <dbReference type="ARBA" id="ARBA00022679"/>
    </source>
</evidence>
<dbReference type="PANTHER" id="PTHR42681:SF1">
    <property type="entry name" value="MALONYL-COA-ACYL CARRIER PROTEIN TRANSACYLASE, MITOCHONDRIAL"/>
    <property type="match status" value="1"/>
</dbReference>
<name>A0A5C8ZTJ9_9GAMM</name>
<evidence type="ECO:0000256" key="7">
    <source>
        <dbReference type="PIRSR" id="PIRSR000446-1"/>
    </source>
</evidence>
<dbReference type="InterPro" id="IPR050858">
    <property type="entry name" value="Mal-CoA-ACP_Trans/PKS_FabD"/>
</dbReference>
<dbReference type="InterPro" id="IPR016036">
    <property type="entry name" value="Malonyl_transacylase_ACP-bd"/>
</dbReference>